<protein>
    <recommendedName>
        <fullName evidence="9">C2H2-type domain-containing protein</fullName>
    </recommendedName>
</protein>
<feature type="compositionally biased region" description="Polar residues" evidence="8">
    <location>
        <begin position="300"/>
        <end position="316"/>
    </location>
</feature>
<gene>
    <name evidence="10" type="ORF">K7432_012078</name>
</gene>
<evidence type="ECO:0000256" key="2">
    <source>
        <dbReference type="ARBA" id="ARBA00022723"/>
    </source>
</evidence>
<feature type="compositionally biased region" description="Polar residues" evidence="8">
    <location>
        <begin position="27"/>
        <end position="36"/>
    </location>
</feature>
<evidence type="ECO:0000256" key="4">
    <source>
        <dbReference type="ARBA" id="ARBA00022771"/>
    </source>
</evidence>
<evidence type="ECO:0000256" key="1">
    <source>
        <dbReference type="ARBA" id="ARBA00004123"/>
    </source>
</evidence>
<feature type="region of interest" description="Disordered" evidence="8">
    <location>
        <begin position="300"/>
        <end position="361"/>
    </location>
</feature>
<evidence type="ECO:0000313" key="10">
    <source>
        <dbReference type="EMBL" id="KAK9762310.1"/>
    </source>
</evidence>
<keyword evidence="4 7" id="KW-0863">Zinc-finger</keyword>
<comment type="subcellular location">
    <subcellularLocation>
        <location evidence="1">Nucleus</location>
    </subcellularLocation>
</comment>
<feature type="compositionally biased region" description="Basic and acidic residues" evidence="8">
    <location>
        <begin position="1"/>
        <end position="26"/>
    </location>
</feature>
<dbReference type="InterPro" id="IPR036236">
    <property type="entry name" value="Znf_C2H2_sf"/>
</dbReference>
<dbReference type="PANTHER" id="PTHR23226">
    <property type="entry name" value="ZINC FINGER AND SCAN DOMAIN-CONTAINING"/>
    <property type="match status" value="1"/>
</dbReference>
<evidence type="ECO:0000256" key="5">
    <source>
        <dbReference type="ARBA" id="ARBA00022833"/>
    </source>
</evidence>
<evidence type="ECO:0000256" key="8">
    <source>
        <dbReference type="SAM" id="MobiDB-lite"/>
    </source>
</evidence>
<evidence type="ECO:0000256" key="7">
    <source>
        <dbReference type="PROSITE-ProRule" id="PRU00042"/>
    </source>
</evidence>
<feature type="region of interest" description="Disordered" evidence="8">
    <location>
        <begin position="1"/>
        <end position="83"/>
    </location>
</feature>
<dbReference type="SMART" id="SM00355">
    <property type="entry name" value="ZnF_C2H2"/>
    <property type="match status" value="2"/>
</dbReference>
<evidence type="ECO:0000256" key="3">
    <source>
        <dbReference type="ARBA" id="ARBA00022737"/>
    </source>
</evidence>
<keyword evidence="6" id="KW-0539">Nucleus</keyword>
<feature type="compositionally biased region" description="Polar residues" evidence="8">
    <location>
        <begin position="68"/>
        <end position="77"/>
    </location>
</feature>
<name>A0ABR2WLE3_9FUNG</name>
<feature type="domain" description="C2H2-type" evidence="9">
    <location>
        <begin position="245"/>
        <end position="272"/>
    </location>
</feature>
<dbReference type="Proteomes" id="UP001479436">
    <property type="component" value="Unassembled WGS sequence"/>
</dbReference>
<keyword evidence="2" id="KW-0479">Metal-binding</keyword>
<evidence type="ECO:0000256" key="6">
    <source>
        <dbReference type="ARBA" id="ARBA00023242"/>
    </source>
</evidence>
<dbReference type="EMBL" id="JASJQH010001008">
    <property type="protein sequence ID" value="KAK9762310.1"/>
    <property type="molecule type" value="Genomic_DNA"/>
</dbReference>
<dbReference type="Pfam" id="PF00096">
    <property type="entry name" value="zf-C2H2"/>
    <property type="match status" value="2"/>
</dbReference>
<accession>A0ABR2WLE3</accession>
<feature type="domain" description="C2H2-type" evidence="9">
    <location>
        <begin position="273"/>
        <end position="302"/>
    </location>
</feature>
<sequence>MSLSPDEKDTSKEYDISSFIRLEHSQEVLSDETSSRNQEQQNTTHTTDEETLHTFRIKGSRAPGTSPYPETSKTSSLELCAGPKPSGMDETFCHDPAYDAKESWEKLPVQYPSELPYFHPPSREFFPLDPDPTSNIIAKKDAQLFSEVFTPSLTSSEYTHFDDPFSSVPRKRSSEAFYISNPESPLSTSVRQIQNMINSTTSITIGSTSESRKPVMVDKMVQTNLLEAPSPPSSREFKPEDQKRYKCSSCEKMFNRPSSLKTHMYSHTGEKPYACQMTGCHKKFSVLSNLRRHLKIHLQNSRLARSTSPKPSTNVIPATPPVYTQVLPTDTNRPFGSTHNHSSSPEPTTSKNANEQNFSKD</sequence>
<keyword evidence="5" id="KW-0862">Zinc</keyword>
<dbReference type="InterPro" id="IPR013087">
    <property type="entry name" value="Znf_C2H2_type"/>
</dbReference>
<organism evidence="10 11">
    <name type="scientific">Basidiobolus ranarum</name>
    <dbReference type="NCBI Taxonomy" id="34480"/>
    <lineage>
        <taxon>Eukaryota</taxon>
        <taxon>Fungi</taxon>
        <taxon>Fungi incertae sedis</taxon>
        <taxon>Zoopagomycota</taxon>
        <taxon>Entomophthoromycotina</taxon>
        <taxon>Basidiobolomycetes</taxon>
        <taxon>Basidiobolales</taxon>
        <taxon>Basidiobolaceae</taxon>
        <taxon>Basidiobolus</taxon>
    </lineage>
</organism>
<evidence type="ECO:0000313" key="11">
    <source>
        <dbReference type="Proteomes" id="UP001479436"/>
    </source>
</evidence>
<reference evidence="10 11" key="1">
    <citation type="submission" date="2023-04" db="EMBL/GenBank/DDBJ databases">
        <title>Genome of Basidiobolus ranarum AG-B5.</title>
        <authorList>
            <person name="Stajich J.E."/>
            <person name="Carter-House D."/>
            <person name="Gryganskyi A."/>
        </authorList>
    </citation>
    <scope>NUCLEOTIDE SEQUENCE [LARGE SCALE GENOMIC DNA]</scope>
    <source>
        <strain evidence="10 11">AG-B5</strain>
    </source>
</reference>
<evidence type="ECO:0000259" key="9">
    <source>
        <dbReference type="PROSITE" id="PS50157"/>
    </source>
</evidence>
<feature type="compositionally biased region" description="Polar residues" evidence="8">
    <location>
        <begin position="326"/>
        <end position="361"/>
    </location>
</feature>
<comment type="caution">
    <text evidence="10">The sequence shown here is derived from an EMBL/GenBank/DDBJ whole genome shotgun (WGS) entry which is preliminary data.</text>
</comment>
<dbReference type="PROSITE" id="PS50157">
    <property type="entry name" value="ZINC_FINGER_C2H2_2"/>
    <property type="match status" value="2"/>
</dbReference>
<dbReference type="PANTHER" id="PTHR23226:SF416">
    <property type="entry name" value="FI01424P"/>
    <property type="match status" value="1"/>
</dbReference>
<keyword evidence="3" id="KW-0677">Repeat</keyword>
<dbReference type="SUPFAM" id="SSF57667">
    <property type="entry name" value="beta-beta-alpha zinc fingers"/>
    <property type="match status" value="1"/>
</dbReference>
<keyword evidence="11" id="KW-1185">Reference proteome</keyword>
<dbReference type="PROSITE" id="PS00028">
    <property type="entry name" value="ZINC_FINGER_C2H2_1"/>
    <property type="match status" value="2"/>
</dbReference>
<proteinExistence type="predicted"/>
<dbReference type="Gene3D" id="3.30.160.60">
    <property type="entry name" value="Classic Zinc Finger"/>
    <property type="match status" value="2"/>
</dbReference>